<dbReference type="Proteomes" id="UP001280121">
    <property type="component" value="Unassembled WGS sequence"/>
</dbReference>
<evidence type="ECO:0000313" key="1">
    <source>
        <dbReference type="EMBL" id="KAK2643960.1"/>
    </source>
</evidence>
<organism evidence="1 2">
    <name type="scientific">Dipteronia dyeriana</name>
    <dbReference type="NCBI Taxonomy" id="168575"/>
    <lineage>
        <taxon>Eukaryota</taxon>
        <taxon>Viridiplantae</taxon>
        <taxon>Streptophyta</taxon>
        <taxon>Embryophyta</taxon>
        <taxon>Tracheophyta</taxon>
        <taxon>Spermatophyta</taxon>
        <taxon>Magnoliopsida</taxon>
        <taxon>eudicotyledons</taxon>
        <taxon>Gunneridae</taxon>
        <taxon>Pentapetalae</taxon>
        <taxon>rosids</taxon>
        <taxon>malvids</taxon>
        <taxon>Sapindales</taxon>
        <taxon>Sapindaceae</taxon>
        <taxon>Hippocastanoideae</taxon>
        <taxon>Acereae</taxon>
        <taxon>Dipteronia</taxon>
    </lineage>
</organism>
<dbReference type="AlphaFoldDB" id="A0AAD9TY90"/>
<evidence type="ECO:0000313" key="2">
    <source>
        <dbReference type="Proteomes" id="UP001280121"/>
    </source>
</evidence>
<proteinExistence type="predicted"/>
<accession>A0AAD9TY90</accession>
<reference evidence="1" key="1">
    <citation type="journal article" date="2023" name="Plant J.">
        <title>Genome sequences and population genomics provide insights into the demographic history, inbreeding, and mutation load of two 'living fossil' tree species of Dipteronia.</title>
        <authorList>
            <person name="Feng Y."/>
            <person name="Comes H.P."/>
            <person name="Chen J."/>
            <person name="Zhu S."/>
            <person name="Lu R."/>
            <person name="Zhang X."/>
            <person name="Li P."/>
            <person name="Qiu J."/>
            <person name="Olsen K.M."/>
            <person name="Qiu Y."/>
        </authorList>
    </citation>
    <scope>NUCLEOTIDE SEQUENCE</scope>
    <source>
        <strain evidence="1">KIB01</strain>
    </source>
</reference>
<protein>
    <submittedName>
        <fullName evidence="1">Uncharacterized protein</fullName>
    </submittedName>
</protein>
<comment type="caution">
    <text evidence="1">The sequence shown here is derived from an EMBL/GenBank/DDBJ whole genome shotgun (WGS) entry which is preliminary data.</text>
</comment>
<sequence>MIRFRVGGGLPWLWPEPGGQLQLMTSKSLPPIAKIGESMVDLMTLSSLDVVVEKRIERLEIKVGENLFNFLLSFCDVDGNKLVVPMNILIC</sequence>
<gene>
    <name evidence="1" type="ORF">Ddye_019155</name>
</gene>
<name>A0AAD9TY90_9ROSI</name>
<keyword evidence="2" id="KW-1185">Reference proteome</keyword>
<dbReference type="EMBL" id="JANJYI010000006">
    <property type="protein sequence ID" value="KAK2643960.1"/>
    <property type="molecule type" value="Genomic_DNA"/>
</dbReference>